<dbReference type="GO" id="GO:0071011">
    <property type="term" value="C:precatalytic spliceosome"/>
    <property type="evidence" value="ECO:0007669"/>
    <property type="project" value="TreeGrafter"/>
</dbReference>
<keyword evidence="3 6" id="KW-0694">RNA-binding</keyword>
<dbReference type="EMBL" id="KI913119">
    <property type="protein sequence ID" value="ETV84811.1"/>
    <property type="molecule type" value="Genomic_DNA"/>
</dbReference>
<name>W4GZQ2_APHAT</name>
<evidence type="ECO:0000256" key="2">
    <source>
        <dbReference type="ARBA" id="ARBA00022664"/>
    </source>
</evidence>
<sequence length="457" mass="49180">MHFECDGSQKLVVQRPSAMDLYGDLDKYTNVPATGQSGLGFTSGGGAKDSMNPSKAAASSKSEVAPPAKSSAGSSSALKFIPRRRREEPVPRPSPLTTGSSDSGISTRFSPANATTSLKTSLGMAAFTPVSVTRSKHAVTDTPADDVSFSAVDAKAMDLHRPDSVVEEYDPHRPNDYTAFCEEREIRQKNAEVRADLERRQKRLERERLRDREQLDKDLEAGRVPNLATTTVPGGRGRGMNLPAWMMKKIEGTAEHETSSTPSRPQHPSPVQGQFDDVGHASTTLRPDASDKTSAAPSSSQPPAPSGGAAAKATTPHVHAASTVFPLNAALTAVCVGPVEVVKKARLSRFGQRSDVDTKQSVLLLLNMVAPGDVDDDLNDEVREECEGKYGPVAQCIVFEVPFRVPPEEAVRIFVEFVHESDAAKAMAGLNGRFFGGRKLAVTKFDKAQFDRRDLAP</sequence>
<feature type="compositionally biased region" description="Polar residues" evidence="8">
    <location>
        <begin position="96"/>
        <end position="111"/>
    </location>
</feature>
<comment type="subcellular location">
    <subcellularLocation>
        <location evidence="1">Nucleus</location>
    </subcellularLocation>
</comment>
<dbReference type="PANTHER" id="PTHR13288:SF8">
    <property type="entry name" value="SPLICING FACTOR 45"/>
    <property type="match status" value="1"/>
</dbReference>
<dbReference type="SMART" id="SM00361">
    <property type="entry name" value="RRM_1"/>
    <property type="match status" value="1"/>
</dbReference>
<dbReference type="InterPro" id="IPR035979">
    <property type="entry name" value="RBD_domain_sf"/>
</dbReference>
<reference evidence="10" key="1">
    <citation type="submission" date="2013-12" db="EMBL/GenBank/DDBJ databases">
        <title>The Genome Sequence of Aphanomyces astaci APO3.</title>
        <authorList>
            <consortium name="The Broad Institute Genomics Platform"/>
            <person name="Russ C."/>
            <person name="Tyler B."/>
            <person name="van West P."/>
            <person name="Dieguez-Uribeondo J."/>
            <person name="Young S.K."/>
            <person name="Zeng Q."/>
            <person name="Gargeya S."/>
            <person name="Fitzgerald M."/>
            <person name="Abouelleil A."/>
            <person name="Alvarado L."/>
            <person name="Chapman S.B."/>
            <person name="Gainer-Dewar J."/>
            <person name="Goldberg J."/>
            <person name="Griggs A."/>
            <person name="Gujja S."/>
            <person name="Hansen M."/>
            <person name="Howarth C."/>
            <person name="Imamovic A."/>
            <person name="Ireland A."/>
            <person name="Larimer J."/>
            <person name="McCowan C."/>
            <person name="Murphy C."/>
            <person name="Pearson M."/>
            <person name="Poon T.W."/>
            <person name="Priest M."/>
            <person name="Roberts A."/>
            <person name="Saif S."/>
            <person name="Shea T."/>
            <person name="Sykes S."/>
            <person name="Wortman J."/>
            <person name="Nusbaum C."/>
            <person name="Birren B."/>
        </authorList>
    </citation>
    <scope>NUCLEOTIDE SEQUENCE [LARGE SCALE GENOMIC DNA]</scope>
    <source>
        <strain evidence="10">APO3</strain>
    </source>
</reference>
<dbReference type="Pfam" id="PF00076">
    <property type="entry name" value="RRM_1"/>
    <property type="match status" value="1"/>
</dbReference>
<dbReference type="GO" id="GO:0003723">
    <property type="term" value="F:RNA binding"/>
    <property type="evidence" value="ECO:0007669"/>
    <property type="project" value="UniProtKB-UniRule"/>
</dbReference>
<dbReference type="RefSeq" id="XP_009826503.1">
    <property type="nucleotide sequence ID" value="XM_009828201.1"/>
</dbReference>
<keyword evidence="4" id="KW-0508">mRNA splicing</keyword>
<dbReference type="InterPro" id="IPR000504">
    <property type="entry name" value="RRM_dom"/>
</dbReference>
<dbReference type="OrthoDB" id="5411533at2759"/>
<dbReference type="InterPro" id="IPR003954">
    <property type="entry name" value="RRM_euk-type"/>
</dbReference>
<dbReference type="InterPro" id="IPR012677">
    <property type="entry name" value="Nucleotide-bd_a/b_plait_sf"/>
</dbReference>
<dbReference type="STRING" id="112090.W4GZQ2"/>
<feature type="compositionally biased region" description="Polar residues" evidence="8">
    <location>
        <begin position="259"/>
        <end position="272"/>
    </location>
</feature>
<evidence type="ECO:0000256" key="8">
    <source>
        <dbReference type="SAM" id="MobiDB-lite"/>
    </source>
</evidence>
<dbReference type="Gene3D" id="3.30.70.330">
    <property type="match status" value="1"/>
</dbReference>
<feature type="coiled-coil region" evidence="7">
    <location>
        <begin position="187"/>
        <end position="214"/>
    </location>
</feature>
<proteinExistence type="predicted"/>
<dbReference type="GeneID" id="20805897"/>
<feature type="region of interest" description="Disordered" evidence="8">
    <location>
        <begin position="33"/>
        <end position="111"/>
    </location>
</feature>
<evidence type="ECO:0000256" key="6">
    <source>
        <dbReference type="PROSITE-ProRule" id="PRU00176"/>
    </source>
</evidence>
<dbReference type="InterPro" id="IPR040052">
    <property type="entry name" value="RBM17"/>
</dbReference>
<organism evidence="10">
    <name type="scientific">Aphanomyces astaci</name>
    <name type="common">Crayfish plague agent</name>
    <dbReference type="NCBI Taxonomy" id="112090"/>
    <lineage>
        <taxon>Eukaryota</taxon>
        <taxon>Sar</taxon>
        <taxon>Stramenopiles</taxon>
        <taxon>Oomycota</taxon>
        <taxon>Saprolegniomycetes</taxon>
        <taxon>Saprolegniales</taxon>
        <taxon>Verrucalvaceae</taxon>
        <taxon>Aphanomyces</taxon>
    </lineage>
</organism>
<feature type="compositionally biased region" description="Low complexity" evidence="8">
    <location>
        <begin position="53"/>
        <end position="77"/>
    </location>
</feature>
<dbReference type="GO" id="GO:0045292">
    <property type="term" value="P:mRNA cis splicing, via spliceosome"/>
    <property type="evidence" value="ECO:0007669"/>
    <property type="project" value="InterPro"/>
</dbReference>
<keyword evidence="7" id="KW-0175">Coiled coil</keyword>
<protein>
    <recommendedName>
        <fullName evidence="9">RRM domain-containing protein</fullName>
    </recommendedName>
</protein>
<evidence type="ECO:0000256" key="5">
    <source>
        <dbReference type="ARBA" id="ARBA00023242"/>
    </source>
</evidence>
<feature type="region of interest" description="Disordered" evidence="8">
    <location>
        <begin position="216"/>
        <end position="241"/>
    </location>
</feature>
<dbReference type="SUPFAM" id="SSF54928">
    <property type="entry name" value="RNA-binding domain, RBD"/>
    <property type="match status" value="1"/>
</dbReference>
<keyword evidence="2" id="KW-0507">mRNA processing</keyword>
<dbReference type="PROSITE" id="PS50102">
    <property type="entry name" value="RRM"/>
    <property type="match status" value="1"/>
</dbReference>
<evidence type="ECO:0000256" key="4">
    <source>
        <dbReference type="ARBA" id="ARBA00023187"/>
    </source>
</evidence>
<keyword evidence="5" id="KW-0539">Nucleus</keyword>
<gene>
    <name evidence="10" type="ORF">H257_03901</name>
</gene>
<evidence type="ECO:0000256" key="7">
    <source>
        <dbReference type="SAM" id="Coils"/>
    </source>
</evidence>
<dbReference type="PANTHER" id="PTHR13288">
    <property type="entry name" value="SPLICING FACTOR 45 SPF45"/>
    <property type="match status" value="1"/>
</dbReference>
<dbReference type="AlphaFoldDB" id="W4GZQ2"/>
<accession>W4GZQ2</accession>
<evidence type="ECO:0000313" key="10">
    <source>
        <dbReference type="EMBL" id="ETV84811.1"/>
    </source>
</evidence>
<evidence type="ECO:0000256" key="1">
    <source>
        <dbReference type="ARBA" id="ARBA00004123"/>
    </source>
</evidence>
<evidence type="ECO:0000259" key="9">
    <source>
        <dbReference type="PROSITE" id="PS50102"/>
    </source>
</evidence>
<feature type="domain" description="RRM" evidence="9">
    <location>
        <begin position="361"/>
        <end position="447"/>
    </location>
</feature>
<feature type="region of interest" description="Disordered" evidence="8">
    <location>
        <begin position="253"/>
        <end position="314"/>
    </location>
</feature>
<evidence type="ECO:0000256" key="3">
    <source>
        <dbReference type="ARBA" id="ARBA00022884"/>
    </source>
</evidence>
<dbReference type="VEuPathDB" id="FungiDB:H257_03901"/>
<dbReference type="FunFam" id="3.30.70.330:FF:000382">
    <property type="entry name" value="G-patch domain-containing protein"/>
    <property type="match status" value="1"/>
</dbReference>
<feature type="compositionally biased region" description="Gly residues" evidence="8">
    <location>
        <begin position="37"/>
        <end position="47"/>
    </location>
</feature>